<evidence type="ECO:0000313" key="1">
    <source>
        <dbReference type="Proteomes" id="UP000887564"/>
    </source>
</evidence>
<protein>
    <submittedName>
        <fullName evidence="2">Ribosomal protein L33</fullName>
    </submittedName>
</protein>
<sequence>MNTGKSFYKCRLVRLQSKSGYDTSVNKTKSTLKNKPIRILFVRRSRLCL</sequence>
<name>A0A914R4S3_PAREQ</name>
<accession>A0A914R4S3</accession>
<dbReference type="Proteomes" id="UP000887564">
    <property type="component" value="Unplaced"/>
</dbReference>
<dbReference type="AlphaFoldDB" id="A0A914R4S3"/>
<organism evidence="1 2">
    <name type="scientific">Parascaris equorum</name>
    <name type="common">Equine roundworm</name>
    <dbReference type="NCBI Taxonomy" id="6256"/>
    <lineage>
        <taxon>Eukaryota</taxon>
        <taxon>Metazoa</taxon>
        <taxon>Ecdysozoa</taxon>
        <taxon>Nematoda</taxon>
        <taxon>Chromadorea</taxon>
        <taxon>Rhabditida</taxon>
        <taxon>Spirurina</taxon>
        <taxon>Ascaridomorpha</taxon>
        <taxon>Ascaridoidea</taxon>
        <taxon>Ascarididae</taxon>
        <taxon>Parascaris</taxon>
    </lineage>
</organism>
<evidence type="ECO:0000313" key="2">
    <source>
        <dbReference type="WBParaSite" id="PEQ_0000161401-mRNA-1"/>
    </source>
</evidence>
<reference evidence="2" key="1">
    <citation type="submission" date="2022-11" db="UniProtKB">
        <authorList>
            <consortium name="WormBaseParasite"/>
        </authorList>
    </citation>
    <scope>IDENTIFICATION</scope>
</reference>
<keyword evidence="1" id="KW-1185">Reference proteome</keyword>
<proteinExistence type="predicted"/>
<dbReference type="WBParaSite" id="PEQ_0000161401-mRNA-1">
    <property type="protein sequence ID" value="PEQ_0000161401-mRNA-1"/>
    <property type="gene ID" value="PEQ_0000161401"/>
</dbReference>